<feature type="compositionally biased region" description="Polar residues" evidence="1">
    <location>
        <begin position="249"/>
        <end position="270"/>
    </location>
</feature>
<evidence type="ECO:0000313" key="3">
    <source>
        <dbReference type="Proteomes" id="UP001153620"/>
    </source>
</evidence>
<protein>
    <submittedName>
        <fullName evidence="2">Uncharacterized protein</fullName>
    </submittedName>
</protein>
<feature type="compositionally biased region" description="Polar residues" evidence="1">
    <location>
        <begin position="146"/>
        <end position="160"/>
    </location>
</feature>
<feature type="region of interest" description="Disordered" evidence="1">
    <location>
        <begin position="1675"/>
        <end position="1707"/>
    </location>
</feature>
<feature type="region of interest" description="Disordered" evidence="1">
    <location>
        <begin position="2458"/>
        <end position="2508"/>
    </location>
</feature>
<feature type="compositionally biased region" description="Basic and acidic residues" evidence="1">
    <location>
        <begin position="2237"/>
        <end position="2251"/>
    </location>
</feature>
<evidence type="ECO:0000256" key="1">
    <source>
        <dbReference type="SAM" id="MobiDB-lite"/>
    </source>
</evidence>
<feature type="compositionally biased region" description="Polar residues" evidence="1">
    <location>
        <begin position="217"/>
        <end position="226"/>
    </location>
</feature>
<sequence length="2508" mass="285213">MNPSSVPPPPPIPGNVPAQRLQTQISEAPACVQNAMMTKDKKPFTYTPGGIDLSQIKSPRMAKRISANANSPGITNTPKVSPLAQLNNNGNNSPLIQTPKTPQSAGIPPPPPPPSSMGSLAMGMPFQVFPTGPPPPPIPTKTQQFNKPQTNGTAKKSPQSFDPPPMACRPEIKIPENPMAILRKVPRPQQKDEYWIQEYVEDRARNSAPNEEEIRQYISSPTIQQYQQPSPPEFIPPKPSSPIIQNIQNYQPAKPTTPQSTVPQFSQRRSPSPKDQKEVNIPIRNLKLEEHRSSPTLVQINRSSPVTQQQQQSQISSSSSPVTVKNVIFEPIQQNNFNKQAQNYQPPVQNYQQPIQQPQGGRKIILSTMPNRPQQQQQQATQPLGSLYIPPPNIDDKQQLLNQLSPPWMSTKQMSLDTPEWVNRDEVDNLFQQSRNISMPQQLATGPKEHVIPISFEKSPTLASAMPNFGPTPFYGTPQHHINSVITPKVDPNANKFVNQGYNNIDYPQQQSARSFIQRPQQPAGTRIIPIQVEGTQPNENTIVIQSDPRSPASPRVIAGGPTQSRSFKILQQVTGTLGDESDDNSNESKLKNNKDDDEESMPMQEQRPIFSRTLGPNDMNESQLKRMQLSENDRAFMNRVKTQDEAIDMQARDQGLYQSNAMPSRSFKMHQVQPENADDNFNDNSDIEGNSYSKIGNNFYNNYHSCNSYPFNCQNCHNNLPNNTYHCTVPQTPQMYPPYMMPPQYAALYDWYDPQNNPWAAYYYQMGYDPNYFGYMPPPPMPSHSRSQTPQPSQMSQSQQQSGVPTPMPYFYPPYQPVFILPPYMGFRPISASRETTPCFSEAERYQNMSTASDDRSRRAVSCTPTCCQHAKSFQVENLSNKFHTLEEPLTRSVSVQSENPILISDLPEPPEIKKEMHENQHVDYPLSYDIQRRGSIKSIPSVTNMNMYNDECELEELQAKPIVTTCDEDDDVSVTSDDTTEVEEEISQDTETVEIHFPHQLSIIYEENESAAANERRSSICSRSSTLSDCSTTLMEDDNISIDQSGDEMEEENSNSVTVRLPLKFSFTRSKDNMVNTTLTVGESESEVTEIQENIPEKSQSPMPIANSHSHSLSNNSSANDISVTFSLKSKSKSKTPERLLPPTLSTIKCNSIAEKEDSACSVNISLPRRKSRSIEIEEFPIRLRRDSETSENSQSLKEVSENSSDNKVHIDNSLYTSLDALEEIKKGMAEITNSLFSKICTLRKSAINIPEHERFRSGSISYIDSIESDDENEDIQSENSNNNSDELSNEPENDVQLIDLDDCRESPIKSRDAPINVNDVPEILRKVSRNLQELLMNPLETNTDDREDLRDINYKEQTSYYNKDNKVENETFEPKIIEILTPTKVSKEQSPIPAETLQDSQDTQTEEEDVDFWSQIGEKNQDNDYKLSKTSTHSSRYWFELETDDGLDPPKDDAFAKYETNDITTSVSFVSINDAATVENEEIEHNEFDFWQNYDEDADYGTKAKKFFESQMKDDEGDQMDEMSIYEDPIQPEEDNEDSLKEQKIIESKKNTINTFSSYSNYDEENQEEVKVLSLDEPMDYQRYAETMQESMDKPKQNLEVIEEISESIDDEQDSIEHTKRPGTPYSKIWENKSEYDDDSDTESCKAFDQINKVSDCNEPENVKNTIQMASKTQESKEQIYENDELDSDEEWTEEEVEVTDDENMNNNVLEIKIEPKLEAKNSLALISTDEQKIDIESEYEESEEAEEILEPQRTSTFNEKFIDIGIAKLMEPKQENKPAELRIISMTEEINVVENKKVNKDQSSDSESEDESEDFENENVYLKTQQIVQTTNSVANSPSRILKGKSLVNVNSFIKSESDKEVIKEMKEKIEYEVESSETEDESEEEDKKDDDRFNEKLKESEQPLPINRSSSNNINSHSNDDCRDILTEHMISYDENSNNIIDNDNNKVLLSNLKEIHSVDSKSNMTSESGISFENNDPDSEDGYEEDSEDENVMNNSKNKIKINLQNDGKTPKNLPQLITFDEQSYEKPNDIKVNVKGRISMFERAMSEERTIERPKDIPKVTSKYNFRHRETSEPPSQLTVPNVRNIDSKTYSKRAVSEVKEVKKNQNLIDLINQRKSFTPPPTNDDNLQQKSVKEKISSYETGTNDSIANEKRENYRRYGNTKAMLSPLVRSIEESGEEDSGVTSDFCKHHSENETDSENFPELRKLSRYERASTHSRLYKLLQGDDDIPEKPESPDEAVKEPTRIPYKSKKIVHNVSATRRQNPQAALQAESMEERRQRLCLPLTHQSSSGAESMSSSTTPSPTPGTINEKLVNELVQSLLNQKRGKMFRDLPIEKLHAAAVKILQDDIESNGTFSSADESTVPTVDSTPALTPQEFRNNSSYTEYYDSWQTKELNNSQSAEDFSDITLIQSKAFRNLQDQQCNTNKKLWSARCPRILSSKSINKDLARLSEVRESESPEPIHSRSPSIRSMSTEPMSGENRITSIHHNHQERQKAAANT</sequence>
<feature type="region of interest" description="Disordered" evidence="1">
    <location>
        <begin position="543"/>
        <end position="620"/>
    </location>
</feature>
<evidence type="ECO:0000313" key="2">
    <source>
        <dbReference type="EMBL" id="CAH1710803.1"/>
    </source>
</evidence>
<feature type="compositionally biased region" description="Basic and acidic residues" evidence="1">
    <location>
        <begin position="1798"/>
        <end position="1807"/>
    </location>
</feature>
<feature type="region of interest" description="Disordered" evidence="1">
    <location>
        <begin position="1096"/>
        <end position="1121"/>
    </location>
</feature>
<feature type="compositionally biased region" description="Acidic residues" evidence="1">
    <location>
        <begin position="1684"/>
        <end position="1707"/>
    </location>
</feature>
<feature type="region of interest" description="Disordered" evidence="1">
    <location>
        <begin position="1387"/>
        <end position="1411"/>
    </location>
</feature>
<feature type="compositionally biased region" description="Acidic residues" evidence="1">
    <location>
        <begin position="1981"/>
        <end position="1997"/>
    </location>
</feature>
<feature type="compositionally biased region" description="Polar residues" evidence="1">
    <location>
        <begin position="2473"/>
        <end position="2492"/>
    </location>
</feature>
<feature type="compositionally biased region" description="Polar residues" evidence="1">
    <location>
        <begin position="1966"/>
        <end position="1980"/>
    </location>
</feature>
<dbReference type="OrthoDB" id="10037838at2759"/>
<feature type="compositionally biased region" description="Basic and acidic residues" evidence="1">
    <location>
        <begin position="2458"/>
        <end position="2471"/>
    </location>
</feature>
<feature type="compositionally biased region" description="Low complexity" evidence="1">
    <location>
        <begin position="1280"/>
        <end position="1289"/>
    </location>
</feature>
<feature type="compositionally biased region" description="Polar residues" evidence="1">
    <location>
        <begin position="67"/>
        <end position="104"/>
    </location>
</feature>
<feature type="region of interest" description="Disordered" evidence="1">
    <location>
        <begin position="2294"/>
        <end position="2316"/>
    </location>
</feature>
<feature type="region of interest" description="Disordered" evidence="1">
    <location>
        <begin position="1797"/>
        <end position="1820"/>
    </location>
</feature>
<feature type="region of interest" description="Disordered" evidence="1">
    <location>
        <begin position="1272"/>
        <end position="1296"/>
    </location>
</feature>
<feature type="region of interest" description="Disordered" evidence="1">
    <location>
        <begin position="201"/>
        <end position="321"/>
    </location>
</feature>
<feature type="region of interest" description="Disordered" evidence="1">
    <location>
        <begin position="2229"/>
        <end position="2255"/>
    </location>
</feature>
<organism evidence="2 3">
    <name type="scientific">Chironomus riparius</name>
    <dbReference type="NCBI Taxonomy" id="315576"/>
    <lineage>
        <taxon>Eukaryota</taxon>
        <taxon>Metazoa</taxon>
        <taxon>Ecdysozoa</taxon>
        <taxon>Arthropoda</taxon>
        <taxon>Hexapoda</taxon>
        <taxon>Insecta</taxon>
        <taxon>Pterygota</taxon>
        <taxon>Neoptera</taxon>
        <taxon>Endopterygota</taxon>
        <taxon>Diptera</taxon>
        <taxon>Nematocera</taxon>
        <taxon>Chironomoidea</taxon>
        <taxon>Chironomidae</taxon>
        <taxon>Chironominae</taxon>
        <taxon>Chironomus</taxon>
    </lineage>
</organism>
<gene>
    <name evidence="2" type="ORF">CHIRRI_LOCUS1796</name>
</gene>
<feature type="compositionally biased region" description="Acidic residues" evidence="1">
    <location>
        <begin position="1877"/>
        <end position="1893"/>
    </location>
</feature>
<feature type="compositionally biased region" description="Polar residues" evidence="1">
    <location>
        <begin position="562"/>
        <end position="576"/>
    </location>
</feature>
<dbReference type="EMBL" id="OU895877">
    <property type="protein sequence ID" value="CAH1710803.1"/>
    <property type="molecule type" value="Genomic_DNA"/>
</dbReference>
<feature type="compositionally biased region" description="Pro residues" evidence="1">
    <location>
        <begin position="229"/>
        <end position="240"/>
    </location>
</feature>
<reference evidence="2" key="2">
    <citation type="submission" date="2022-10" db="EMBL/GenBank/DDBJ databases">
        <authorList>
            <consortium name="ENA_rothamsted_submissions"/>
            <consortium name="culmorum"/>
            <person name="King R."/>
        </authorList>
    </citation>
    <scope>NUCLEOTIDE SEQUENCE</scope>
</reference>
<feature type="region of interest" description="Disordered" evidence="1">
    <location>
        <begin position="1188"/>
        <end position="1208"/>
    </location>
</feature>
<proteinExistence type="predicted"/>
<feature type="compositionally biased region" description="Low complexity" evidence="1">
    <location>
        <begin position="303"/>
        <end position="321"/>
    </location>
</feature>
<feature type="region of interest" description="Disordered" evidence="1">
    <location>
        <begin position="2362"/>
        <end position="2384"/>
    </location>
</feature>
<feature type="compositionally biased region" description="Basic and acidic residues" evidence="1">
    <location>
        <begin position="2497"/>
        <end position="2508"/>
    </location>
</feature>
<name>A0A9P0ILW5_9DIPT</name>
<keyword evidence="3" id="KW-1185">Reference proteome</keyword>
<dbReference type="Proteomes" id="UP001153620">
    <property type="component" value="Chromosome 1"/>
</dbReference>
<feature type="compositionally biased region" description="Acidic residues" evidence="1">
    <location>
        <begin position="1808"/>
        <end position="1820"/>
    </location>
</feature>
<feature type="region of interest" description="Disordered" evidence="1">
    <location>
        <begin position="62"/>
        <end position="175"/>
    </location>
</feature>
<feature type="region of interest" description="Disordered" evidence="1">
    <location>
        <begin position="1964"/>
        <end position="1997"/>
    </location>
</feature>
<feature type="region of interest" description="Disordered" evidence="1">
    <location>
        <begin position="1612"/>
        <end position="1646"/>
    </location>
</feature>
<accession>A0A9P0ILW5</accession>
<feature type="compositionally biased region" description="Low complexity" evidence="1">
    <location>
        <begin position="1912"/>
        <end position="1922"/>
    </location>
</feature>
<feature type="compositionally biased region" description="Low complexity" evidence="1">
    <location>
        <begin position="2296"/>
        <end position="2315"/>
    </location>
</feature>
<feature type="region of interest" description="Disordered" evidence="1">
    <location>
        <begin position="780"/>
        <end position="807"/>
    </location>
</feature>
<feature type="region of interest" description="Disordered" evidence="1">
    <location>
        <begin position="1876"/>
        <end position="1926"/>
    </location>
</feature>
<feature type="region of interest" description="Disordered" evidence="1">
    <location>
        <begin position="2180"/>
        <end position="2212"/>
    </location>
</feature>
<feature type="compositionally biased region" description="Basic and acidic residues" evidence="1">
    <location>
        <begin position="1894"/>
        <end position="1906"/>
    </location>
</feature>
<reference evidence="2" key="1">
    <citation type="submission" date="2022-01" db="EMBL/GenBank/DDBJ databases">
        <authorList>
            <person name="King R."/>
        </authorList>
    </citation>
    <scope>NUCLEOTIDE SEQUENCE</scope>
</reference>
<feature type="compositionally biased region" description="Low complexity" evidence="1">
    <location>
        <begin position="1108"/>
        <end position="1121"/>
    </location>
</feature>
<feature type="compositionally biased region" description="Low complexity" evidence="1">
    <location>
        <begin position="786"/>
        <end position="803"/>
    </location>
</feature>